<dbReference type="EMBL" id="BK015176">
    <property type="protein sequence ID" value="DAD94457.1"/>
    <property type="molecule type" value="Genomic_DNA"/>
</dbReference>
<proteinExistence type="predicted"/>
<protein>
    <submittedName>
        <fullName evidence="1">Uncharacterized protein</fullName>
    </submittedName>
</protein>
<name>A0A8S5NIF2_9CAUD</name>
<sequence>MRKAFVWVEEQHTLGFLYSKITVEDRFLHKFIFCVPVARLFKYSYQKILLHIIRRTFFKWQRQQQRKQI</sequence>
<accession>A0A8S5NIF2</accession>
<evidence type="ECO:0000313" key="1">
    <source>
        <dbReference type="EMBL" id="DAD94457.1"/>
    </source>
</evidence>
<organism evidence="1">
    <name type="scientific">Siphoviridae sp. cttFh17</name>
    <dbReference type="NCBI Taxonomy" id="2826491"/>
    <lineage>
        <taxon>Viruses</taxon>
        <taxon>Duplodnaviria</taxon>
        <taxon>Heunggongvirae</taxon>
        <taxon>Uroviricota</taxon>
        <taxon>Caudoviricetes</taxon>
    </lineage>
</organism>
<reference evidence="1" key="1">
    <citation type="journal article" date="2021" name="Proc. Natl. Acad. Sci. U.S.A.">
        <title>A Catalog of Tens of Thousands of Viruses from Human Metagenomes Reveals Hidden Associations with Chronic Diseases.</title>
        <authorList>
            <person name="Tisza M.J."/>
            <person name="Buck C.B."/>
        </authorList>
    </citation>
    <scope>NUCLEOTIDE SEQUENCE</scope>
    <source>
        <strain evidence="1">CttFh17</strain>
    </source>
</reference>